<dbReference type="RefSeq" id="WP_299096233.1">
    <property type="nucleotide sequence ID" value="NZ_JAZHOU010000005.1"/>
</dbReference>
<proteinExistence type="predicted"/>
<feature type="transmembrane region" description="Helical" evidence="1">
    <location>
        <begin position="49"/>
        <end position="66"/>
    </location>
</feature>
<keyword evidence="1" id="KW-0812">Transmembrane</keyword>
<sequence>MKTLINDWKLVILLCLTLGLAPFFPEPHIVGKVRWLAGGAVGMSPMDYFDVLLHGFPFILLLRLIIVKLKK</sequence>
<dbReference type="EMBL" id="JAZHOU010000005">
    <property type="protein sequence ID" value="MEF3080041.1"/>
    <property type="molecule type" value="Genomic_DNA"/>
</dbReference>
<evidence type="ECO:0000313" key="3">
    <source>
        <dbReference type="Proteomes" id="UP001356704"/>
    </source>
</evidence>
<evidence type="ECO:0000313" key="2">
    <source>
        <dbReference type="EMBL" id="MEF3080041.1"/>
    </source>
</evidence>
<reference evidence="2 3" key="1">
    <citation type="submission" date="2024-02" db="EMBL/GenBank/DDBJ databases">
        <title>Winogradskyella poriferorum JCM 12885.</title>
        <authorList>
            <person name="Zhang D.-F."/>
            <person name="Fu Z.-Y."/>
        </authorList>
    </citation>
    <scope>NUCLEOTIDE SEQUENCE [LARGE SCALE GENOMIC DNA]</scope>
    <source>
        <strain evidence="2 3">JCM 12885</strain>
    </source>
</reference>
<name>A0ABU7W7U6_9FLAO</name>
<keyword evidence="3" id="KW-1185">Reference proteome</keyword>
<organism evidence="2 3">
    <name type="scientific">Winogradskyella poriferorum</name>
    <dbReference type="NCBI Taxonomy" id="307627"/>
    <lineage>
        <taxon>Bacteria</taxon>
        <taxon>Pseudomonadati</taxon>
        <taxon>Bacteroidota</taxon>
        <taxon>Flavobacteriia</taxon>
        <taxon>Flavobacteriales</taxon>
        <taxon>Flavobacteriaceae</taxon>
        <taxon>Winogradskyella</taxon>
    </lineage>
</organism>
<evidence type="ECO:0008006" key="4">
    <source>
        <dbReference type="Google" id="ProtNLM"/>
    </source>
</evidence>
<keyword evidence="1" id="KW-1133">Transmembrane helix</keyword>
<keyword evidence="1" id="KW-0472">Membrane</keyword>
<gene>
    <name evidence="2" type="ORF">V1468_13585</name>
</gene>
<protein>
    <recommendedName>
        <fullName evidence="4">RND transporter</fullName>
    </recommendedName>
</protein>
<comment type="caution">
    <text evidence="2">The sequence shown here is derived from an EMBL/GenBank/DDBJ whole genome shotgun (WGS) entry which is preliminary data.</text>
</comment>
<evidence type="ECO:0000256" key="1">
    <source>
        <dbReference type="SAM" id="Phobius"/>
    </source>
</evidence>
<dbReference type="Proteomes" id="UP001356704">
    <property type="component" value="Unassembled WGS sequence"/>
</dbReference>
<accession>A0ABU7W7U6</accession>